<accession>A0A348WL56</accession>
<protein>
    <recommendedName>
        <fullName evidence="1">Polymerase beta nucleotidyltransferase domain-containing protein</fullName>
    </recommendedName>
</protein>
<comment type="caution">
    <text evidence="2">The sequence shown here is derived from an EMBL/GenBank/DDBJ whole genome shotgun (WGS) entry which is preliminary data.</text>
</comment>
<evidence type="ECO:0000259" key="1">
    <source>
        <dbReference type="Pfam" id="PF18765"/>
    </source>
</evidence>
<name>A0A348WL56_9GAMM</name>
<feature type="domain" description="Polymerase beta nucleotidyltransferase" evidence="1">
    <location>
        <begin position="27"/>
        <end position="115"/>
    </location>
</feature>
<dbReference type="SUPFAM" id="SSF81301">
    <property type="entry name" value="Nucleotidyltransferase"/>
    <property type="match status" value="1"/>
</dbReference>
<dbReference type="EMBL" id="DMUP01000014">
    <property type="protein sequence ID" value="HAR55268.1"/>
    <property type="molecule type" value="Genomic_DNA"/>
</dbReference>
<dbReference type="InterPro" id="IPR043519">
    <property type="entry name" value="NT_sf"/>
</dbReference>
<dbReference type="Pfam" id="PF18765">
    <property type="entry name" value="Polbeta"/>
    <property type="match status" value="1"/>
</dbReference>
<dbReference type="AlphaFoldDB" id="A0A348WL56"/>
<evidence type="ECO:0000313" key="2">
    <source>
        <dbReference type="EMBL" id="HAR55268.1"/>
    </source>
</evidence>
<dbReference type="Proteomes" id="UP000262878">
    <property type="component" value="Unassembled WGS sequence"/>
</dbReference>
<proteinExistence type="predicted"/>
<reference evidence="2 3" key="1">
    <citation type="journal article" date="2018" name="Nat. Biotechnol.">
        <title>A standardized bacterial taxonomy based on genome phylogeny substantially revises the tree of life.</title>
        <authorList>
            <person name="Parks D.H."/>
            <person name="Chuvochina M."/>
            <person name="Waite D.W."/>
            <person name="Rinke C."/>
            <person name="Skarshewski A."/>
            <person name="Chaumeil P.A."/>
            <person name="Hugenholtz P."/>
        </authorList>
    </citation>
    <scope>NUCLEOTIDE SEQUENCE [LARGE SCALE GENOMIC DNA]</scope>
    <source>
        <strain evidence="2">UBA9360</strain>
    </source>
</reference>
<dbReference type="Gene3D" id="3.30.460.10">
    <property type="entry name" value="Beta Polymerase, domain 2"/>
    <property type="match status" value="1"/>
</dbReference>
<sequence>MEMNRALKNEFDNTGLEADTIELLRLTFSKLPSVKRVVLYGSRAKGTHKLGSDIDITVELEDASQGSLATLFRIQEAIEDLDLIYKFDISLKNDIQNDTLIHHIERVGKTIYQRAPS</sequence>
<gene>
    <name evidence="2" type="ORF">DCR58_00640</name>
</gene>
<dbReference type="InterPro" id="IPR041633">
    <property type="entry name" value="Polbeta"/>
</dbReference>
<dbReference type="CDD" id="cd05403">
    <property type="entry name" value="NT_KNTase_like"/>
    <property type="match status" value="1"/>
</dbReference>
<organism evidence="2 3">
    <name type="scientific">Idiomarina baltica</name>
    <dbReference type="NCBI Taxonomy" id="190892"/>
    <lineage>
        <taxon>Bacteria</taxon>
        <taxon>Pseudomonadati</taxon>
        <taxon>Pseudomonadota</taxon>
        <taxon>Gammaproteobacteria</taxon>
        <taxon>Alteromonadales</taxon>
        <taxon>Idiomarinaceae</taxon>
        <taxon>Idiomarina</taxon>
    </lineage>
</organism>
<evidence type="ECO:0000313" key="3">
    <source>
        <dbReference type="Proteomes" id="UP000262878"/>
    </source>
</evidence>